<evidence type="ECO:0000256" key="3">
    <source>
        <dbReference type="ARBA" id="ARBA00022622"/>
    </source>
</evidence>
<dbReference type="GO" id="GO:0098552">
    <property type="term" value="C:side of membrane"/>
    <property type="evidence" value="ECO:0007669"/>
    <property type="project" value="UniProtKB-KW"/>
</dbReference>
<keyword evidence="7" id="KW-0449">Lipoprotein</keyword>
<evidence type="ECO:0000313" key="12">
    <source>
        <dbReference type="Proteomes" id="UP000800096"/>
    </source>
</evidence>
<dbReference type="OrthoDB" id="2146436at2759"/>
<evidence type="ECO:0000256" key="6">
    <source>
        <dbReference type="ARBA" id="ARBA00023180"/>
    </source>
</evidence>
<keyword evidence="5" id="KW-0472">Membrane</keyword>
<keyword evidence="12" id="KW-1185">Reference proteome</keyword>
<evidence type="ECO:0000256" key="7">
    <source>
        <dbReference type="ARBA" id="ARBA00023288"/>
    </source>
</evidence>
<dbReference type="InterPro" id="IPR046936">
    <property type="entry name" value="BIM1-like"/>
</dbReference>
<evidence type="ECO:0000256" key="8">
    <source>
        <dbReference type="SAM" id="MobiDB-lite"/>
    </source>
</evidence>
<gene>
    <name evidence="11" type="ORF">BDU57DRAFT_475959</name>
</gene>
<reference evidence="11" key="1">
    <citation type="journal article" date="2020" name="Stud. Mycol.">
        <title>101 Dothideomycetes genomes: a test case for predicting lifestyles and emergence of pathogens.</title>
        <authorList>
            <person name="Haridas S."/>
            <person name="Albert R."/>
            <person name="Binder M."/>
            <person name="Bloem J."/>
            <person name="Labutti K."/>
            <person name="Salamov A."/>
            <person name="Andreopoulos B."/>
            <person name="Baker S."/>
            <person name="Barry K."/>
            <person name="Bills G."/>
            <person name="Bluhm B."/>
            <person name="Cannon C."/>
            <person name="Castanera R."/>
            <person name="Culley D."/>
            <person name="Daum C."/>
            <person name="Ezra D."/>
            <person name="Gonzalez J."/>
            <person name="Henrissat B."/>
            <person name="Kuo A."/>
            <person name="Liang C."/>
            <person name="Lipzen A."/>
            <person name="Lutzoni F."/>
            <person name="Magnuson J."/>
            <person name="Mondo S."/>
            <person name="Nolan M."/>
            <person name="Ohm R."/>
            <person name="Pangilinan J."/>
            <person name="Park H.-J."/>
            <person name="Ramirez L."/>
            <person name="Alfaro M."/>
            <person name="Sun H."/>
            <person name="Tritt A."/>
            <person name="Yoshinaga Y."/>
            <person name="Zwiers L.-H."/>
            <person name="Turgeon B."/>
            <person name="Goodwin S."/>
            <person name="Spatafora J."/>
            <person name="Crous P."/>
            <person name="Grigoriev I."/>
        </authorList>
    </citation>
    <scope>NUCLEOTIDE SEQUENCE</scope>
    <source>
        <strain evidence="11">HMLAC05119</strain>
    </source>
</reference>
<dbReference type="InterPro" id="IPR046530">
    <property type="entry name" value="BIM1-like_dom"/>
</dbReference>
<dbReference type="CDD" id="cd21176">
    <property type="entry name" value="LPMO_auxiliary-like"/>
    <property type="match status" value="1"/>
</dbReference>
<keyword evidence="4 9" id="KW-0732">Signal</keyword>
<dbReference type="Proteomes" id="UP000800096">
    <property type="component" value="Unassembled WGS sequence"/>
</dbReference>
<evidence type="ECO:0000256" key="1">
    <source>
        <dbReference type="ARBA" id="ARBA00004609"/>
    </source>
</evidence>
<dbReference type="EMBL" id="ML979135">
    <property type="protein sequence ID" value="KAF1917020.1"/>
    <property type="molecule type" value="Genomic_DNA"/>
</dbReference>
<evidence type="ECO:0000256" key="2">
    <source>
        <dbReference type="ARBA" id="ARBA00022475"/>
    </source>
</evidence>
<keyword evidence="6" id="KW-0325">Glycoprotein</keyword>
<evidence type="ECO:0000313" key="11">
    <source>
        <dbReference type="EMBL" id="KAF1917020.1"/>
    </source>
</evidence>
<organism evidence="11 12">
    <name type="scientific">Ampelomyces quisqualis</name>
    <name type="common">Powdery mildew agent</name>
    <dbReference type="NCBI Taxonomy" id="50730"/>
    <lineage>
        <taxon>Eukaryota</taxon>
        <taxon>Fungi</taxon>
        <taxon>Dikarya</taxon>
        <taxon>Ascomycota</taxon>
        <taxon>Pezizomycotina</taxon>
        <taxon>Dothideomycetes</taxon>
        <taxon>Pleosporomycetidae</taxon>
        <taxon>Pleosporales</taxon>
        <taxon>Pleosporineae</taxon>
        <taxon>Phaeosphaeriaceae</taxon>
        <taxon>Ampelomyces</taxon>
    </lineage>
</organism>
<feature type="region of interest" description="Disordered" evidence="8">
    <location>
        <begin position="164"/>
        <end position="198"/>
    </location>
</feature>
<keyword evidence="3" id="KW-0336">GPI-anchor</keyword>
<feature type="compositionally biased region" description="Low complexity" evidence="8">
    <location>
        <begin position="182"/>
        <end position="198"/>
    </location>
</feature>
<feature type="signal peptide" evidence="9">
    <location>
        <begin position="1"/>
        <end position="17"/>
    </location>
</feature>
<sequence>MLANTVLALSLLPVSFAHFTLDWPKARGSAENTAGDFPCGGYADVQQQRTDFPISGAPLQLNLGHEQTNIAVYMAVGDNPGSGFSVVMRPQFQVQGLGDFCIGQISVPSGVNVSDGTKASIQVVSNAHANGGLYQCTDVTLRSASLSTSDYDSHCKNGTNIEISQQNISGNPNGTSTEDHSPSGSAGAATPSPTPGAASHVKAASWAMGFIGVAGLALL</sequence>
<dbReference type="Pfam" id="PF20238">
    <property type="entry name" value="BIM1-like_dom"/>
    <property type="match status" value="1"/>
</dbReference>
<accession>A0A6A5QQB8</accession>
<evidence type="ECO:0000256" key="5">
    <source>
        <dbReference type="ARBA" id="ARBA00023136"/>
    </source>
</evidence>
<name>A0A6A5QQB8_AMPQU</name>
<dbReference type="PANTHER" id="PTHR34992">
    <property type="entry name" value="HYPHAL ANASTAMOSIS-7 PROTEIN"/>
    <property type="match status" value="1"/>
</dbReference>
<keyword evidence="2" id="KW-1003">Cell membrane</keyword>
<feature type="chain" id="PRO_5025386608" description="Copper acquisition factor BIM1-like domain-containing protein" evidence="9">
    <location>
        <begin position="18"/>
        <end position="219"/>
    </location>
</feature>
<comment type="subcellular location">
    <subcellularLocation>
        <location evidence="1">Cell membrane</location>
        <topology evidence="1">Lipid-anchor</topology>
        <topology evidence="1">GPI-anchor</topology>
    </subcellularLocation>
</comment>
<feature type="compositionally biased region" description="Polar residues" evidence="8">
    <location>
        <begin position="164"/>
        <end position="176"/>
    </location>
</feature>
<dbReference type="GO" id="GO:0005886">
    <property type="term" value="C:plasma membrane"/>
    <property type="evidence" value="ECO:0007669"/>
    <property type="project" value="UniProtKB-SubCell"/>
</dbReference>
<dbReference type="AlphaFoldDB" id="A0A6A5QQB8"/>
<evidence type="ECO:0000256" key="9">
    <source>
        <dbReference type="SAM" id="SignalP"/>
    </source>
</evidence>
<proteinExistence type="predicted"/>
<protein>
    <recommendedName>
        <fullName evidence="10">Copper acquisition factor BIM1-like domain-containing protein</fullName>
    </recommendedName>
</protein>
<evidence type="ECO:0000256" key="4">
    <source>
        <dbReference type="ARBA" id="ARBA00022729"/>
    </source>
</evidence>
<feature type="domain" description="Copper acquisition factor BIM1-like" evidence="10">
    <location>
        <begin position="17"/>
        <end position="159"/>
    </location>
</feature>
<evidence type="ECO:0000259" key="10">
    <source>
        <dbReference type="Pfam" id="PF20238"/>
    </source>
</evidence>
<dbReference type="PANTHER" id="PTHR34992:SF1">
    <property type="entry name" value="COPPER ACQUISITION FACTOR BIM1-LIKE DOMAIN-CONTAINING PROTEIN"/>
    <property type="match status" value="1"/>
</dbReference>